<organism evidence="1 2">
    <name type="scientific">Canavalia gladiata</name>
    <name type="common">Sword bean</name>
    <name type="synonym">Dolichos gladiatus</name>
    <dbReference type="NCBI Taxonomy" id="3824"/>
    <lineage>
        <taxon>Eukaryota</taxon>
        <taxon>Viridiplantae</taxon>
        <taxon>Streptophyta</taxon>
        <taxon>Embryophyta</taxon>
        <taxon>Tracheophyta</taxon>
        <taxon>Spermatophyta</taxon>
        <taxon>Magnoliopsida</taxon>
        <taxon>eudicotyledons</taxon>
        <taxon>Gunneridae</taxon>
        <taxon>Pentapetalae</taxon>
        <taxon>rosids</taxon>
        <taxon>fabids</taxon>
        <taxon>Fabales</taxon>
        <taxon>Fabaceae</taxon>
        <taxon>Papilionoideae</taxon>
        <taxon>50 kb inversion clade</taxon>
        <taxon>NPAAA clade</taxon>
        <taxon>indigoferoid/millettioid clade</taxon>
        <taxon>Phaseoleae</taxon>
        <taxon>Canavalia</taxon>
    </lineage>
</organism>
<proteinExistence type="predicted"/>
<evidence type="ECO:0000313" key="2">
    <source>
        <dbReference type="Proteomes" id="UP001367508"/>
    </source>
</evidence>
<evidence type="ECO:0000313" key="1">
    <source>
        <dbReference type="EMBL" id="KAK7340230.1"/>
    </source>
</evidence>
<name>A0AAN9LQ55_CANGL</name>
<keyword evidence="2" id="KW-1185">Reference proteome</keyword>
<dbReference type="Proteomes" id="UP001367508">
    <property type="component" value="Unassembled WGS sequence"/>
</dbReference>
<protein>
    <submittedName>
        <fullName evidence="1">Uncharacterized protein</fullName>
    </submittedName>
</protein>
<sequence length="112" mass="12777">MKAIVAEHTWCYLRCITEVCFMISMDALRPERKLMFIMQLNLIVKNLQIDMGKETAGLDMYLLTSEYSKGVASVSQINNILGVCDHNGKQNFESIKCSEFLTPPHKVEEFPS</sequence>
<reference evidence="1 2" key="1">
    <citation type="submission" date="2024-01" db="EMBL/GenBank/DDBJ databases">
        <title>The genomes of 5 underutilized Papilionoideae crops provide insights into root nodulation and disease resistanc.</title>
        <authorList>
            <person name="Jiang F."/>
        </authorList>
    </citation>
    <scope>NUCLEOTIDE SEQUENCE [LARGE SCALE GENOMIC DNA]</scope>
    <source>
        <strain evidence="1">LVBAO_FW01</strain>
        <tissue evidence="1">Leaves</tissue>
    </source>
</reference>
<accession>A0AAN9LQ55</accession>
<comment type="caution">
    <text evidence="1">The sequence shown here is derived from an EMBL/GenBank/DDBJ whole genome shotgun (WGS) entry which is preliminary data.</text>
</comment>
<dbReference type="EMBL" id="JAYMYQ010000004">
    <property type="protein sequence ID" value="KAK7340230.1"/>
    <property type="molecule type" value="Genomic_DNA"/>
</dbReference>
<gene>
    <name evidence="1" type="ORF">VNO77_20928</name>
</gene>
<dbReference type="AlphaFoldDB" id="A0AAN9LQ55"/>